<keyword evidence="4" id="KW-1185">Reference proteome</keyword>
<feature type="transmembrane region" description="Helical" evidence="1">
    <location>
        <begin position="58"/>
        <end position="79"/>
    </location>
</feature>
<feature type="transmembrane region" description="Helical" evidence="1">
    <location>
        <begin position="181"/>
        <end position="199"/>
    </location>
</feature>
<dbReference type="GO" id="GO:0006508">
    <property type="term" value="P:proteolysis"/>
    <property type="evidence" value="ECO:0007669"/>
    <property type="project" value="UniProtKB-KW"/>
</dbReference>
<feature type="transmembrane region" description="Helical" evidence="1">
    <location>
        <begin position="139"/>
        <end position="160"/>
    </location>
</feature>
<reference evidence="4" key="1">
    <citation type="submission" date="2017-11" db="EMBL/GenBank/DDBJ databases">
        <title>Phenotypic and genomic properties of facultatively anaerobic sulfur-reducing natronoarchaea from hypersaline soda lakes.</title>
        <authorList>
            <person name="Sorokin D.Y."/>
            <person name="Kublanov I.V."/>
            <person name="Roman P."/>
            <person name="Sinninghe Damste J.S."/>
            <person name="Golyshin P.N."/>
            <person name="Rojo D."/>
            <person name="Ciordia S."/>
            <person name="Mena M.D.C."/>
            <person name="Ferrer M."/>
            <person name="Messina E."/>
            <person name="Smedile F."/>
            <person name="La Spada G."/>
            <person name="La Cono V."/>
            <person name="Yakimov M.M."/>
        </authorList>
    </citation>
    <scope>NUCLEOTIDE SEQUENCE [LARGE SCALE GENOMIC DNA]</scope>
    <source>
        <strain evidence="4">AArc-Sl</strain>
    </source>
</reference>
<dbReference type="PANTHER" id="PTHR39430:SF1">
    <property type="entry name" value="PROTEASE"/>
    <property type="match status" value="1"/>
</dbReference>
<feature type="transmembrane region" description="Helical" evidence="1">
    <location>
        <begin position="279"/>
        <end position="298"/>
    </location>
</feature>
<evidence type="ECO:0000256" key="1">
    <source>
        <dbReference type="SAM" id="Phobius"/>
    </source>
</evidence>
<organism evidence="3 4">
    <name type="scientific">Halalkaliarchaeum desulfuricum</name>
    <dbReference type="NCBI Taxonomy" id="2055893"/>
    <lineage>
        <taxon>Archaea</taxon>
        <taxon>Methanobacteriati</taxon>
        <taxon>Methanobacteriota</taxon>
        <taxon>Stenosarchaea group</taxon>
        <taxon>Halobacteria</taxon>
        <taxon>Halobacteriales</taxon>
        <taxon>Haloferacaceae</taxon>
        <taxon>Halalkaliarchaeum</taxon>
    </lineage>
</organism>
<dbReference type="PANTHER" id="PTHR39430">
    <property type="entry name" value="MEMBRANE-ASSOCIATED PROTEASE-RELATED"/>
    <property type="match status" value="1"/>
</dbReference>
<dbReference type="RefSeq" id="WP_119819415.1">
    <property type="nucleotide sequence ID" value="NZ_CP025066.1"/>
</dbReference>
<evidence type="ECO:0000313" key="3">
    <source>
        <dbReference type="EMBL" id="AUX09968.1"/>
    </source>
</evidence>
<keyword evidence="3" id="KW-0645">Protease</keyword>
<keyword evidence="3" id="KW-0378">Hydrolase</keyword>
<dbReference type="Pfam" id="PF02517">
    <property type="entry name" value="Rce1-like"/>
    <property type="match status" value="1"/>
</dbReference>
<evidence type="ECO:0000259" key="2">
    <source>
        <dbReference type="Pfam" id="PF02517"/>
    </source>
</evidence>
<feature type="domain" description="CAAX prenyl protease 2/Lysostaphin resistance protein A-like" evidence="2">
    <location>
        <begin position="143"/>
        <end position="241"/>
    </location>
</feature>
<dbReference type="KEGG" id="hdf:AArcSl_2346"/>
<keyword evidence="1" id="KW-0472">Membrane</keyword>
<accession>A0A343TLJ6</accession>
<protein>
    <submittedName>
        <fullName evidence="3">CAAX amino terminal protease family</fullName>
    </submittedName>
</protein>
<feature type="transmembrane region" description="Helical" evidence="1">
    <location>
        <begin position="100"/>
        <end position="127"/>
    </location>
</feature>
<dbReference type="EMBL" id="CP025066">
    <property type="protein sequence ID" value="AUX09968.1"/>
    <property type="molecule type" value="Genomic_DNA"/>
</dbReference>
<keyword evidence="1" id="KW-1133">Transmembrane helix</keyword>
<name>A0A343TLJ6_9EURY</name>
<dbReference type="Proteomes" id="UP000263012">
    <property type="component" value="Chromosome"/>
</dbReference>
<feature type="transmembrane region" description="Helical" evidence="1">
    <location>
        <begin position="236"/>
        <end position="259"/>
    </location>
</feature>
<feature type="transmembrane region" description="Helical" evidence="1">
    <location>
        <begin position="205"/>
        <end position="224"/>
    </location>
</feature>
<dbReference type="InterPro" id="IPR003675">
    <property type="entry name" value="Rce1/LyrA-like_dom"/>
</dbReference>
<dbReference type="OrthoDB" id="331240at2157"/>
<feature type="transmembrane region" description="Helical" evidence="1">
    <location>
        <begin position="21"/>
        <end position="46"/>
    </location>
</feature>
<dbReference type="GO" id="GO:0080120">
    <property type="term" value="P:CAAX-box protein maturation"/>
    <property type="evidence" value="ECO:0007669"/>
    <property type="project" value="UniProtKB-ARBA"/>
</dbReference>
<proteinExistence type="predicted"/>
<dbReference type="GeneID" id="37878703"/>
<dbReference type="GO" id="GO:0004175">
    <property type="term" value="F:endopeptidase activity"/>
    <property type="evidence" value="ECO:0007669"/>
    <property type="project" value="UniProtKB-ARBA"/>
</dbReference>
<evidence type="ECO:0000313" key="4">
    <source>
        <dbReference type="Proteomes" id="UP000263012"/>
    </source>
</evidence>
<gene>
    <name evidence="3" type="ORF">AArcSl_2346</name>
</gene>
<dbReference type="AlphaFoldDB" id="A0A343TLJ6"/>
<keyword evidence="1" id="KW-0812">Transmembrane</keyword>
<sequence length="322" mass="33782">MKETLRTALWNSRERRARAPWRLLAAGVAYVLVTLVLSLAVFAVAASAGIDPTAFGEFTLLVVGSLLSVPATGVTLWMVARYVDRRFLTDYGLRVDREWWLDFGFGLGLGAVLQSGIALVGLLAGWYTVEALFVADGSFLVGLALAGVLFLSVGIVEELLARGWLLTNLAEGLGRFGTRTAVGLAVFVSSSLFGIAHLANPGASAVSAVVISLAGVFLALGYVLTGELGIPIGVHVTWNFFQGPVFGLGVSGIQLPVALVALEPAGPGWATGGGFGPEAGLLGLLAVVVGTVATISWVRRRHGTAEIHRLIVEPQLRHETEA</sequence>